<gene>
    <name evidence="13" type="ORF">ABI908_11825</name>
    <name evidence="12" type="ORF">DK843_16600</name>
</gene>
<evidence type="ECO:0000313" key="14">
    <source>
        <dbReference type="Proteomes" id="UP000252038"/>
    </source>
</evidence>
<dbReference type="Gene3D" id="3.30.700.10">
    <property type="entry name" value="Glycoprotein, Type 4 Pilin"/>
    <property type="match status" value="1"/>
</dbReference>
<evidence type="ECO:0000256" key="4">
    <source>
        <dbReference type="ARBA" id="ARBA00022481"/>
    </source>
</evidence>
<protein>
    <recommendedName>
        <fullName evidence="2">Type II secretion system protein H</fullName>
    </recommendedName>
    <alternativeName>
        <fullName evidence="10">General secretion pathway protein H</fullName>
    </alternativeName>
</protein>
<dbReference type="RefSeq" id="WP_114073823.1">
    <property type="nucleotide sequence ID" value="NZ_CP029554.1"/>
</dbReference>
<keyword evidence="3" id="KW-1003">Cell membrane</keyword>
<evidence type="ECO:0000256" key="8">
    <source>
        <dbReference type="ARBA" id="ARBA00023136"/>
    </source>
</evidence>
<dbReference type="GO" id="GO:0015627">
    <property type="term" value="C:type II protein secretion system complex"/>
    <property type="evidence" value="ECO:0007669"/>
    <property type="project" value="InterPro"/>
</dbReference>
<evidence type="ECO:0000256" key="5">
    <source>
        <dbReference type="ARBA" id="ARBA00022519"/>
    </source>
</evidence>
<dbReference type="InterPro" id="IPR022346">
    <property type="entry name" value="T2SS_GspH"/>
</dbReference>
<dbReference type="InterPro" id="IPR045584">
    <property type="entry name" value="Pilin-like"/>
</dbReference>
<evidence type="ECO:0000313" key="15">
    <source>
        <dbReference type="Proteomes" id="UP001462502"/>
    </source>
</evidence>
<name>A0A344UKI2_9NEIS</name>
<evidence type="ECO:0000313" key="12">
    <source>
        <dbReference type="EMBL" id="AXE35780.1"/>
    </source>
</evidence>
<dbReference type="KEGG" id="chrb:DK843_16600"/>
<keyword evidence="6" id="KW-0812">Transmembrane</keyword>
<keyword evidence="15" id="KW-1185">Reference proteome</keyword>
<dbReference type="InterPro" id="IPR012902">
    <property type="entry name" value="N_methyl_site"/>
</dbReference>
<dbReference type="NCBIfam" id="TIGR02532">
    <property type="entry name" value="IV_pilin_GFxxxE"/>
    <property type="match status" value="1"/>
</dbReference>
<reference evidence="13 15" key="2">
    <citation type="submission" date="2024-05" db="EMBL/GenBank/DDBJ databases">
        <authorList>
            <person name="De Oliveira J.P."/>
            <person name="Noriler S.A."/>
            <person name="De Oliveira A.G."/>
            <person name="Sipoli D.S."/>
        </authorList>
    </citation>
    <scope>NUCLEOTIDE SEQUENCE [LARGE SCALE GENOMIC DNA]</scope>
    <source>
        <strain evidence="13 15">LABIM192</strain>
    </source>
</reference>
<dbReference type="GO" id="GO:0015628">
    <property type="term" value="P:protein secretion by the type II secretion system"/>
    <property type="evidence" value="ECO:0007669"/>
    <property type="project" value="InterPro"/>
</dbReference>
<evidence type="ECO:0000256" key="6">
    <source>
        <dbReference type="ARBA" id="ARBA00022692"/>
    </source>
</evidence>
<evidence type="ECO:0000256" key="7">
    <source>
        <dbReference type="ARBA" id="ARBA00022989"/>
    </source>
</evidence>
<dbReference type="Proteomes" id="UP001462502">
    <property type="component" value="Unassembled WGS sequence"/>
</dbReference>
<dbReference type="GO" id="GO:0005886">
    <property type="term" value="C:plasma membrane"/>
    <property type="evidence" value="ECO:0007669"/>
    <property type="project" value="UniProtKB-SubCell"/>
</dbReference>
<evidence type="ECO:0000256" key="10">
    <source>
        <dbReference type="ARBA" id="ARBA00030775"/>
    </source>
</evidence>
<dbReference type="Pfam" id="PF07963">
    <property type="entry name" value="N_methyl"/>
    <property type="match status" value="1"/>
</dbReference>
<dbReference type="EMBL" id="CP029554">
    <property type="protein sequence ID" value="AXE35780.1"/>
    <property type="molecule type" value="Genomic_DNA"/>
</dbReference>
<dbReference type="Proteomes" id="UP000252038">
    <property type="component" value="Chromosome"/>
</dbReference>
<dbReference type="AlphaFoldDB" id="A0A344UKI2"/>
<keyword evidence="5" id="KW-0997">Cell inner membrane</keyword>
<accession>A0A344UKI2</accession>
<evidence type="ECO:0000256" key="2">
    <source>
        <dbReference type="ARBA" id="ARBA00021549"/>
    </source>
</evidence>
<organism evidence="12 14">
    <name type="scientific">Chromobacterium phragmitis</name>
    <dbReference type="NCBI Taxonomy" id="2202141"/>
    <lineage>
        <taxon>Bacteria</taxon>
        <taxon>Pseudomonadati</taxon>
        <taxon>Pseudomonadota</taxon>
        <taxon>Betaproteobacteria</taxon>
        <taxon>Neisseriales</taxon>
        <taxon>Chromobacteriaceae</taxon>
        <taxon>Chromobacterium</taxon>
    </lineage>
</organism>
<evidence type="ECO:0000256" key="1">
    <source>
        <dbReference type="ARBA" id="ARBA00004377"/>
    </source>
</evidence>
<proteinExistence type="inferred from homology"/>
<dbReference type="EMBL" id="JBDXMI010000001">
    <property type="protein sequence ID" value="MEO9384783.1"/>
    <property type="molecule type" value="Genomic_DNA"/>
</dbReference>
<dbReference type="Pfam" id="PF12019">
    <property type="entry name" value="GspH"/>
    <property type="match status" value="1"/>
</dbReference>
<keyword evidence="8" id="KW-0472">Membrane</keyword>
<keyword evidence="7" id="KW-1133">Transmembrane helix</keyword>
<comment type="subcellular location">
    <subcellularLocation>
        <location evidence="1">Cell inner membrane</location>
        <topology evidence="1">Single-pass membrane protein</topology>
    </subcellularLocation>
</comment>
<sequence length="169" mass="18191">MRRAQRGVTLIELMVVLALALVLLTQGLPALGRWVVHQQLQGAQDDLHRGLLLARKSAVTRQKTIWVAISGNGLDWRLRVSESEIGADCVAGADLLCVSHADHAGVALDAPGRALPLRLAFTPLRGMPENEDGSPFSELALRLRRAGCQPAELRLLATGLVVNGEVRCP</sequence>
<keyword evidence="4" id="KW-0488">Methylation</keyword>
<reference evidence="12 14" key="1">
    <citation type="submission" date="2018-05" db="EMBL/GenBank/DDBJ databases">
        <title>Genome sequencing, assembly and analysis of the novel insecticidal bacterium, Chromobacterium phragmitis.</title>
        <authorList>
            <person name="Sparks M.E."/>
            <person name="Blackburn M.B."/>
            <person name="Gundersen-Rindal D.E."/>
        </authorList>
    </citation>
    <scope>NUCLEOTIDE SEQUENCE [LARGE SCALE GENOMIC DNA]</scope>
    <source>
        <strain evidence="12">IIBBL 274-1</strain>
    </source>
</reference>
<evidence type="ECO:0000259" key="11">
    <source>
        <dbReference type="Pfam" id="PF12019"/>
    </source>
</evidence>
<comment type="similarity">
    <text evidence="9">Belongs to the GSP H family.</text>
</comment>
<feature type="domain" description="General secretion pathway GspH" evidence="11">
    <location>
        <begin position="45"/>
        <end position="144"/>
    </location>
</feature>
<evidence type="ECO:0000256" key="9">
    <source>
        <dbReference type="ARBA" id="ARBA00025772"/>
    </source>
</evidence>
<evidence type="ECO:0000313" key="13">
    <source>
        <dbReference type="EMBL" id="MEO9384783.1"/>
    </source>
</evidence>
<dbReference type="SUPFAM" id="SSF54523">
    <property type="entry name" value="Pili subunits"/>
    <property type="match status" value="1"/>
</dbReference>
<evidence type="ECO:0000256" key="3">
    <source>
        <dbReference type="ARBA" id="ARBA00022475"/>
    </source>
</evidence>